<keyword evidence="2" id="KW-1185">Reference proteome</keyword>
<accession>A0ABY8YBI6</accession>
<reference evidence="1 2" key="1">
    <citation type="submission" date="2023-06" db="EMBL/GenBank/DDBJ databases">
        <title>Proteus appendicitidis sp. nov., isolated from the appendiceal pus of an appendicitis patient in Yongzhou, China.</title>
        <authorList>
            <person name="Cai X."/>
        </authorList>
    </citation>
    <scope>NUCLEOTIDE SEQUENCE [LARGE SCALE GENOMIC DNA]</scope>
    <source>
        <strain evidence="1 2">HZ0627</strain>
    </source>
</reference>
<proteinExistence type="predicted"/>
<protein>
    <submittedName>
        <fullName evidence="1">Uncharacterized protein</fullName>
    </submittedName>
</protein>
<sequence>MTTKNVNYNFTSNVKTEEELLEEISVLKLIITLLVNNLPTDDRALLIKNLQKFPNQITSNYIKNFKIIDE</sequence>
<evidence type="ECO:0000313" key="1">
    <source>
        <dbReference type="EMBL" id="WIV89789.1"/>
    </source>
</evidence>
<dbReference type="RefSeq" id="WP_109400952.1">
    <property type="nucleotide sequence ID" value="NZ_CP127389.1"/>
</dbReference>
<evidence type="ECO:0000313" key="2">
    <source>
        <dbReference type="Proteomes" id="UP001226651"/>
    </source>
</evidence>
<organism evidence="1 2">
    <name type="scientific">Proteus appendicitidis</name>
    <dbReference type="NCBI Taxonomy" id="3034648"/>
    <lineage>
        <taxon>Bacteria</taxon>
        <taxon>Pseudomonadati</taxon>
        <taxon>Pseudomonadota</taxon>
        <taxon>Gammaproteobacteria</taxon>
        <taxon>Enterobacterales</taxon>
        <taxon>Morganellaceae</taxon>
        <taxon>Proteus</taxon>
    </lineage>
</organism>
<dbReference type="Proteomes" id="UP001226651">
    <property type="component" value="Chromosome"/>
</dbReference>
<name>A0ABY8YBI6_9GAMM</name>
<dbReference type="EMBL" id="CP127389">
    <property type="protein sequence ID" value="WIV89789.1"/>
    <property type="molecule type" value="Genomic_DNA"/>
</dbReference>
<gene>
    <name evidence="1" type="ORF">QQS39_07220</name>
</gene>